<keyword evidence="7" id="KW-0539">Nucleus</keyword>
<name>A0A2V1D761_9PLEO</name>
<dbReference type="GO" id="GO:0006351">
    <property type="term" value="P:DNA-templated transcription"/>
    <property type="evidence" value="ECO:0007669"/>
    <property type="project" value="InterPro"/>
</dbReference>
<dbReference type="PROSITE" id="PS00463">
    <property type="entry name" value="ZN2_CY6_FUNGAL_1"/>
    <property type="match status" value="1"/>
</dbReference>
<evidence type="ECO:0000256" key="1">
    <source>
        <dbReference type="ARBA" id="ARBA00004123"/>
    </source>
</evidence>
<dbReference type="GO" id="GO:0003677">
    <property type="term" value="F:DNA binding"/>
    <property type="evidence" value="ECO:0007669"/>
    <property type="project" value="UniProtKB-KW"/>
</dbReference>
<feature type="compositionally biased region" description="Polar residues" evidence="8">
    <location>
        <begin position="669"/>
        <end position="689"/>
    </location>
</feature>
<accession>A0A2V1D761</accession>
<feature type="domain" description="Zn(2)-C6 fungal-type" evidence="9">
    <location>
        <begin position="31"/>
        <end position="62"/>
    </location>
</feature>
<dbReference type="GO" id="GO:0000981">
    <property type="term" value="F:DNA-binding transcription factor activity, RNA polymerase II-specific"/>
    <property type="evidence" value="ECO:0007669"/>
    <property type="project" value="InterPro"/>
</dbReference>
<dbReference type="InterPro" id="IPR036864">
    <property type="entry name" value="Zn2-C6_fun-type_DNA-bd_sf"/>
</dbReference>
<keyword evidence="11" id="KW-1185">Reference proteome</keyword>
<evidence type="ECO:0000256" key="6">
    <source>
        <dbReference type="ARBA" id="ARBA00023163"/>
    </source>
</evidence>
<evidence type="ECO:0000256" key="3">
    <source>
        <dbReference type="ARBA" id="ARBA00022833"/>
    </source>
</evidence>
<dbReference type="SMART" id="SM00066">
    <property type="entry name" value="GAL4"/>
    <property type="match status" value="1"/>
</dbReference>
<keyword evidence="4" id="KW-0805">Transcription regulation</keyword>
<protein>
    <recommendedName>
        <fullName evidence="9">Zn(2)-C6 fungal-type domain-containing protein</fullName>
    </recommendedName>
</protein>
<dbReference type="Pfam" id="PF00172">
    <property type="entry name" value="Zn_clus"/>
    <property type="match status" value="1"/>
</dbReference>
<feature type="region of interest" description="Disordered" evidence="8">
    <location>
        <begin position="650"/>
        <end position="743"/>
    </location>
</feature>
<keyword evidence="5" id="KW-0238">DNA-binding</keyword>
<proteinExistence type="predicted"/>
<evidence type="ECO:0000313" key="11">
    <source>
        <dbReference type="Proteomes" id="UP000244855"/>
    </source>
</evidence>
<dbReference type="OrthoDB" id="2162761at2759"/>
<feature type="compositionally biased region" description="Low complexity" evidence="8">
    <location>
        <begin position="844"/>
        <end position="858"/>
    </location>
</feature>
<dbReference type="AlphaFoldDB" id="A0A2V1D761"/>
<sequence length="893" mass="99730">MARGATVKQEQDDALAGAEQKTNKRRCVQSACGPCRKRKSKCDGGTPVCATCTAVYKTPCFYDAESENRRSKATAAKRDNSVVSTHSQSSLNDNAEFLVSSIRTLPENEVYELIQQIRKDARLDIAALADTWRKTVTVPPAHMSTEPQSLEGDLSMLLGKPAMTQSGESRYFGHTSALSLIQEDENYTPSHNQSTSAEHKNPTWTSVTQDVAFVERLLDLYFRWSHPFYVIFSRESFYKDFRSGREKYCSSLLVNAILSYACHFTDEAAARIDPDNARTAGDHFFEEARRLLYEDETPSLTTTQALCVMAMREPSAGRDSSGFMYIGRCMRMAIELGLHLNNSAAPAMRLTPSEVEVRKVTFWGCFTVDTVWSICVGRISQLPRAAITLEKPILEETSAYPGAAPNPSGMVTSRVFLQEFSTLSEVLNDNNYMFFAPKERFTSRRLLECYNRYQEWYKHLPQSLRLDGVREPQPHIIVLHMLYHTAIVHLFRPMLKVDLIHSHVRPRDACLDAANQVAELLRLYRRHYSLRACQLVLTHILLSVNIVHLLYSNDSKESYRNLVEGLVATDDISTCHYFGKRGFKIVQALSKMWNLPFPEELESRDLASTGESGQGVVSPQAQSSFIESYASGIASRMGAGAGFSPLVHAAVQQPSRRESLSMFAHPDPKTTQTPSQHPVPPASQTTPIVPSQRHHHHRAPPPQHQQQQQQQRMVSTYPATSSPSTQQAHPTTQATPTSTMSGESLFWTPVPGMGVPILPRNYQVSPMDLDNMLGNANEWDRFSRDGFKISDQWQQDPMATYGSGGQGHHHTEGYNHHHHHHHHPGVAAENSGYAHDQEGVPFSGQDIGNQGGVQQQQQQGGGSAGGTHHSHHEHHGIPHHQGFDTGWWGGQGS</sequence>
<feature type="region of interest" description="Disordered" evidence="8">
    <location>
        <begin position="796"/>
        <end position="893"/>
    </location>
</feature>
<reference evidence="10 11" key="1">
    <citation type="journal article" date="2018" name="Sci. Rep.">
        <title>Comparative genomics provides insights into the lifestyle and reveals functional heterogeneity of dark septate endophytic fungi.</title>
        <authorList>
            <person name="Knapp D.G."/>
            <person name="Nemeth J.B."/>
            <person name="Barry K."/>
            <person name="Hainaut M."/>
            <person name="Henrissat B."/>
            <person name="Johnson J."/>
            <person name="Kuo A."/>
            <person name="Lim J.H.P."/>
            <person name="Lipzen A."/>
            <person name="Nolan M."/>
            <person name="Ohm R.A."/>
            <person name="Tamas L."/>
            <person name="Grigoriev I.V."/>
            <person name="Spatafora J.W."/>
            <person name="Nagy L.G."/>
            <person name="Kovacs G.M."/>
        </authorList>
    </citation>
    <scope>NUCLEOTIDE SEQUENCE [LARGE SCALE GENOMIC DNA]</scope>
    <source>
        <strain evidence="10 11">DSE2036</strain>
    </source>
</reference>
<evidence type="ECO:0000259" key="9">
    <source>
        <dbReference type="PROSITE" id="PS50048"/>
    </source>
</evidence>
<dbReference type="GO" id="GO:0008270">
    <property type="term" value="F:zinc ion binding"/>
    <property type="evidence" value="ECO:0007669"/>
    <property type="project" value="InterPro"/>
</dbReference>
<dbReference type="Pfam" id="PF04082">
    <property type="entry name" value="Fungal_trans"/>
    <property type="match status" value="1"/>
</dbReference>
<dbReference type="EMBL" id="KZ805562">
    <property type="protein sequence ID" value="PVH93878.1"/>
    <property type="molecule type" value="Genomic_DNA"/>
</dbReference>
<dbReference type="InterPro" id="IPR001138">
    <property type="entry name" value="Zn2Cys6_DnaBD"/>
</dbReference>
<dbReference type="SMART" id="SM00906">
    <property type="entry name" value="Fungal_trans"/>
    <property type="match status" value="1"/>
</dbReference>
<gene>
    <name evidence="10" type="ORF">DM02DRAFT_618998</name>
</gene>
<dbReference type="PANTHER" id="PTHR31313">
    <property type="entry name" value="TY1 ENHANCER ACTIVATOR"/>
    <property type="match status" value="1"/>
</dbReference>
<dbReference type="CDD" id="cd00067">
    <property type="entry name" value="GAL4"/>
    <property type="match status" value="1"/>
</dbReference>
<feature type="compositionally biased region" description="Basic residues" evidence="8">
    <location>
        <begin position="868"/>
        <end position="878"/>
    </location>
</feature>
<evidence type="ECO:0000256" key="7">
    <source>
        <dbReference type="ARBA" id="ARBA00023242"/>
    </source>
</evidence>
<evidence type="ECO:0000313" key="10">
    <source>
        <dbReference type="EMBL" id="PVH93878.1"/>
    </source>
</evidence>
<keyword evidence="6" id="KW-0804">Transcription</keyword>
<dbReference type="PANTHER" id="PTHR31313:SF81">
    <property type="entry name" value="TY1 ENHANCER ACTIVATOR"/>
    <property type="match status" value="1"/>
</dbReference>
<keyword evidence="3" id="KW-0862">Zinc</keyword>
<organism evidence="10 11">
    <name type="scientific">Periconia macrospinosa</name>
    <dbReference type="NCBI Taxonomy" id="97972"/>
    <lineage>
        <taxon>Eukaryota</taxon>
        <taxon>Fungi</taxon>
        <taxon>Dikarya</taxon>
        <taxon>Ascomycota</taxon>
        <taxon>Pezizomycotina</taxon>
        <taxon>Dothideomycetes</taxon>
        <taxon>Pleosporomycetidae</taxon>
        <taxon>Pleosporales</taxon>
        <taxon>Massarineae</taxon>
        <taxon>Periconiaceae</taxon>
        <taxon>Periconia</taxon>
    </lineage>
</organism>
<dbReference type="Gene3D" id="4.10.240.10">
    <property type="entry name" value="Zn(2)-C6 fungal-type DNA-binding domain"/>
    <property type="match status" value="1"/>
</dbReference>
<feature type="compositionally biased region" description="Low complexity" evidence="8">
    <location>
        <begin position="720"/>
        <end position="739"/>
    </location>
</feature>
<evidence type="ECO:0000256" key="2">
    <source>
        <dbReference type="ARBA" id="ARBA00022723"/>
    </source>
</evidence>
<feature type="region of interest" description="Disordered" evidence="8">
    <location>
        <begin position="1"/>
        <end position="20"/>
    </location>
</feature>
<keyword evidence="2" id="KW-0479">Metal-binding</keyword>
<dbReference type="CDD" id="cd12148">
    <property type="entry name" value="fungal_TF_MHR"/>
    <property type="match status" value="1"/>
</dbReference>
<comment type="subcellular location">
    <subcellularLocation>
        <location evidence="1">Nucleus</location>
    </subcellularLocation>
</comment>
<dbReference type="Proteomes" id="UP000244855">
    <property type="component" value="Unassembled WGS sequence"/>
</dbReference>
<evidence type="ECO:0000256" key="5">
    <source>
        <dbReference type="ARBA" id="ARBA00023125"/>
    </source>
</evidence>
<evidence type="ECO:0000256" key="8">
    <source>
        <dbReference type="SAM" id="MobiDB-lite"/>
    </source>
</evidence>
<dbReference type="GO" id="GO:0005634">
    <property type="term" value="C:nucleus"/>
    <property type="evidence" value="ECO:0007669"/>
    <property type="project" value="UniProtKB-SubCell"/>
</dbReference>
<dbReference type="InterPro" id="IPR051615">
    <property type="entry name" value="Transcr_Regulatory_Elem"/>
</dbReference>
<dbReference type="PROSITE" id="PS50048">
    <property type="entry name" value="ZN2_CY6_FUNGAL_2"/>
    <property type="match status" value="1"/>
</dbReference>
<evidence type="ECO:0000256" key="4">
    <source>
        <dbReference type="ARBA" id="ARBA00023015"/>
    </source>
</evidence>
<dbReference type="SUPFAM" id="SSF57701">
    <property type="entry name" value="Zn2/Cys6 DNA-binding domain"/>
    <property type="match status" value="1"/>
</dbReference>
<dbReference type="STRING" id="97972.A0A2V1D761"/>
<dbReference type="InterPro" id="IPR007219">
    <property type="entry name" value="XnlR_reg_dom"/>
</dbReference>